<organism evidence="1 2">
    <name type="scientific">Actinopolyspora mortivallis</name>
    <dbReference type="NCBI Taxonomy" id="33906"/>
    <lineage>
        <taxon>Bacteria</taxon>
        <taxon>Bacillati</taxon>
        <taxon>Actinomycetota</taxon>
        <taxon>Actinomycetes</taxon>
        <taxon>Actinopolysporales</taxon>
        <taxon>Actinopolysporaceae</taxon>
        <taxon>Actinopolyspora</taxon>
    </lineage>
</organism>
<sequence>MTADYAWVADAMARTVPWISKAGIEFLETGPERMLCALPDVPEQRNHVGGPHAAVMFGLAETASGAVTMAAFTPLLERAVPLVASSEIRYRKLARGRLTAEAILGRDTAAVTAELESGSRPEFPVHCTIRDSGEEVTGEVTVNWTLRPHHA</sequence>
<dbReference type="EMBL" id="PVSR01000010">
    <property type="protein sequence ID" value="PRW63694.1"/>
    <property type="molecule type" value="Genomic_DNA"/>
</dbReference>
<dbReference type="STRING" id="1050202.GCA_000384035_03047"/>
<dbReference type="InterPro" id="IPR027961">
    <property type="entry name" value="DUF4442"/>
</dbReference>
<dbReference type="Proteomes" id="UP000239352">
    <property type="component" value="Unassembled WGS sequence"/>
</dbReference>
<proteinExistence type="predicted"/>
<dbReference type="CDD" id="cd03443">
    <property type="entry name" value="PaaI_thioesterase"/>
    <property type="match status" value="1"/>
</dbReference>
<protein>
    <submittedName>
        <fullName evidence="1">DUF4442 domain-containing protein</fullName>
    </submittedName>
</protein>
<dbReference type="AlphaFoldDB" id="A0A2T0GX64"/>
<comment type="caution">
    <text evidence="1">The sequence shown here is derived from an EMBL/GenBank/DDBJ whole genome shotgun (WGS) entry which is preliminary data.</text>
</comment>
<dbReference type="InParanoid" id="A0A2T0GX64"/>
<dbReference type="Gene3D" id="3.10.129.10">
    <property type="entry name" value="Hotdog Thioesterase"/>
    <property type="match status" value="1"/>
</dbReference>
<keyword evidence="2" id="KW-1185">Reference proteome</keyword>
<evidence type="ECO:0000313" key="2">
    <source>
        <dbReference type="Proteomes" id="UP000239352"/>
    </source>
</evidence>
<dbReference type="InterPro" id="IPR029069">
    <property type="entry name" value="HotDog_dom_sf"/>
</dbReference>
<dbReference type="Pfam" id="PF14539">
    <property type="entry name" value="DUF4442"/>
    <property type="match status" value="1"/>
</dbReference>
<dbReference type="SUPFAM" id="SSF54637">
    <property type="entry name" value="Thioesterase/thiol ester dehydrase-isomerase"/>
    <property type="match status" value="1"/>
</dbReference>
<dbReference type="RefSeq" id="WP_106113436.1">
    <property type="nucleotide sequence ID" value="NZ_PVSR01000010.1"/>
</dbReference>
<name>A0A2T0GX64_ACTMO</name>
<accession>A0A2T0GX64</accession>
<gene>
    <name evidence="1" type="ORF">CEP50_08725</name>
</gene>
<reference evidence="1 2" key="1">
    <citation type="submission" date="2018-03" db="EMBL/GenBank/DDBJ databases">
        <title>Actinopolyspora mortivallis from Sahara, screening for active biomolecules.</title>
        <authorList>
            <person name="Selama O."/>
            <person name="Wellington E.M.H."/>
            <person name="Hacene H."/>
        </authorList>
    </citation>
    <scope>NUCLEOTIDE SEQUENCE [LARGE SCALE GENOMIC DNA]</scope>
    <source>
        <strain evidence="1 2">M5A</strain>
    </source>
</reference>
<evidence type="ECO:0000313" key="1">
    <source>
        <dbReference type="EMBL" id="PRW63694.1"/>
    </source>
</evidence>